<dbReference type="AlphaFoldDB" id="A0A060W5E2"/>
<feature type="compositionally biased region" description="Polar residues" evidence="1">
    <location>
        <begin position="43"/>
        <end position="60"/>
    </location>
</feature>
<evidence type="ECO:0000313" key="2">
    <source>
        <dbReference type="EMBL" id="CDQ62226.1"/>
    </source>
</evidence>
<sequence>MQHESRNMNRQQDAKGVILTGYFSNSEVSPPASVVNNVEEIESSSLSRRTGLYSVQSRPKNASGKPPYHCYNSRDELDELLMDEYWTEVENITLSGEGKGDAEPQEVVELKLPDEGEQEKAWLTEAGLATLFDESASDPEDMMGLLFTLTRTQAAAVEKRFETIRKRNKQHHIPDVRDIFKLPGTLESKVSLPQVLLTRTNLVLELSHA</sequence>
<protein>
    <submittedName>
        <fullName evidence="2">Uncharacterized protein</fullName>
    </submittedName>
</protein>
<feature type="region of interest" description="Disordered" evidence="1">
    <location>
        <begin position="41"/>
        <end position="70"/>
    </location>
</feature>
<dbReference type="EMBL" id="FR904401">
    <property type="protein sequence ID" value="CDQ62226.1"/>
    <property type="molecule type" value="Genomic_DNA"/>
</dbReference>
<organism evidence="2 3">
    <name type="scientific">Oncorhynchus mykiss</name>
    <name type="common">Rainbow trout</name>
    <name type="synonym">Salmo gairdneri</name>
    <dbReference type="NCBI Taxonomy" id="8022"/>
    <lineage>
        <taxon>Eukaryota</taxon>
        <taxon>Metazoa</taxon>
        <taxon>Chordata</taxon>
        <taxon>Craniata</taxon>
        <taxon>Vertebrata</taxon>
        <taxon>Euteleostomi</taxon>
        <taxon>Actinopterygii</taxon>
        <taxon>Neopterygii</taxon>
        <taxon>Teleostei</taxon>
        <taxon>Protacanthopterygii</taxon>
        <taxon>Salmoniformes</taxon>
        <taxon>Salmonidae</taxon>
        <taxon>Salmoninae</taxon>
        <taxon>Oncorhynchus</taxon>
    </lineage>
</organism>
<name>A0A060W5E2_ONCMY</name>
<reference evidence="2" key="1">
    <citation type="journal article" date="2014" name="Nat. Commun.">
        <title>The rainbow trout genome provides novel insights into evolution after whole-genome duplication in vertebrates.</title>
        <authorList>
            <person name="Berthelot C."/>
            <person name="Brunet F."/>
            <person name="Chalopin D."/>
            <person name="Juanchich A."/>
            <person name="Bernard M."/>
            <person name="Noel B."/>
            <person name="Bento P."/>
            <person name="Da Silva C."/>
            <person name="Labadie K."/>
            <person name="Alberti A."/>
            <person name="Aury J.M."/>
            <person name="Louis A."/>
            <person name="Dehais P."/>
            <person name="Bardou P."/>
            <person name="Montfort J."/>
            <person name="Klopp C."/>
            <person name="Cabau C."/>
            <person name="Gaspin C."/>
            <person name="Thorgaard G.H."/>
            <person name="Boussaha M."/>
            <person name="Quillet E."/>
            <person name="Guyomard R."/>
            <person name="Galiana D."/>
            <person name="Bobe J."/>
            <person name="Volff J.N."/>
            <person name="Genet C."/>
            <person name="Wincker P."/>
            <person name="Jaillon O."/>
            <person name="Roest Crollius H."/>
            <person name="Guiguen Y."/>
        </authorList>
    </citation>
    <scope>NUCLEOTIDE SEQUENCE [LARGE SCALE GENOMIC DNA]</scope>
</reference>
<gene>
    <name evidence="2" type="ORF">GSONMT00066776001</name>
</gene>
<proteinExistence type="predicted"/>
<reference evidence="2" key="2">
    <citation type="submission" date="2014-03" db="EMBL/GenBank/DDBJ databases">
        <authorList>
            <person name="Genoscope - CEA"/>
        </authorList>
    </citation>
    <scope>NUCLEOTIDE SEQUENCE</scope>
</reference>
<accession>A0A060W5E2</accession>
<dbReference type="Proteomes" id="UP000193380">
    <property type="component" value="Unassembled WGS sequence"/>
</dbReference>
<evidence type="ECO:0000313" key="3">
    <source>
        <dbReference type="Proteomes" id="UP000193380"/>
    </source>
</evidence>
<dbReference type="STRING" id="8022.A0A060W5E2"/>
<dbReference type="PaxDb" id="8022-A0A060W5E2"/>
<evidence type="ECO:0000256" key="1">
    <source>
        <dbReference type="SAM" id="MobiDB-lite"/>
    </source>
</evidence>